<evidence type="ECO:0000313" key="1">
    <source>
        <dbReference type="EMBL" id="KUM51218.1"/>
    </source>
</evidence>
<proteinExistence type="predicted"/>
<protein>
    <submittedName>
        <fullName evidence="1">Uncharacterized protein</fullName>
    </submittedName>
</protein>
<dbReference type="AlphaFoldDB" id="A0A124GP88"/>
<organism evidence="1">
    <name type="scientific">Picea glauca</name>
    <name type="common">White spruce</name>
    <name type="synonym">Pinus glauca</name>
    <dbReference type="NCBI Taxonomy" id="3330"/>
    <lineage>
        <taxon>Eukaryota</taxon>
        <taxon>Viridiplantae</taxon>
        <taxon>Streptophyta</taxon>
        <taxon>Embryophyta</taxon>
        <taxon>Tracheophyta</taxon>
        <taxon>Spermatophyta</taxon>
        <taxon>Pinopsida</taxon>
        <taxon>Pinidae</taxon>
        <taxon>Conifers I</taxon>
        <taxon>Pinales</taxon>
        <taxon>Pinaceae</taxon>
        <taxon>Picea</taxon>
    </lineage>
</organism>
<name>A0A124GP88_PICGL</name>
<reference evidence="1" key="1">
    <citation type="journal article" date="2015" name="Genome Biol. Evol.">
        <title>Organellar Genomes of White Spruce (Picea glauca): Assembly and Annotation.</title>
        <authorList>
            <person name="Jackman S.D."/>
            <person name="Warren R.L."/>
            <person name="Gibb E.A."/>
            <person name="Vandervalk B.P."/>
            <person name="Mohamadi H."/>
            <person name="Chu J."/>
            <person name="Raymond A."/>
            <person name="Pleasance S."/>
            <person name="Coope R."/>
            <person name="Wildung M.R."/>
            <person name="Ritland C.E."/>
            <person name="Bousquet J."/>
            <person name="Jones S.J."/>
            <person name="Bohlmann J."/>
            <person name="Birol I."/>
        </authorList>
    </citation>
    <scope>NUCLEOTIDE SEQUENCE [LARGE SCALE GENOMIC DNA]</scope>
    <source>
        <tissue evidence="1">Flushing bud</tissue>
    </source>
</reference>
<accession>A0A124GP88</accession>
<dbReference type="EMBL" id="LKAM01000001">
    <property type="protein sequence ID" value="KUM51218.1"/>
    <property type="molecule type" value="Genomic_DNA"/>
</dbReference>
<keyword evidence="1" id="KW-0496">Mitochondrion</keyword>
<sequence>MGAIYRALTMTLSPILCIPMHASSKGPHSKQQHRVLMKPPPGGTDIFIPSLIARYSI</sequence>
<comment type="caution">
    <text evidence="1">The sequence shown here is derived from an EMBL/GenBank/DDBJ whole genome shotgun (WGS) entry which is preliminary data.</text>
</comment>
<geneLocation type="mitochondrion" evidence="1"/>
<gene>
    <name evidence="1" type="ORF">ABT39_MTgene1064</name>
</gene>